<dbReference type="Gene3D" id="2.130.10.10">
    <property type="entry name" value="YVTN repeat-like/Quinoprotein amine dehydrogenase"/>
    <property type="match status" value="1"/>
</dbReference>
<dbReference type="GO" id="GO:0043130">
    <property type="term" value="F:ubiquitin binding"/>
    <property type="evidence" value="ECO:0007669"/>
    <property type="project" value="TreeGrafter"/>
</dbReference>
<dbReference type="Pfam" id="PF00400">
    <property type="entry name" value="WD40"/>
    <property type="match status" value="5"/>
</dbReference>
<dbReference type="Proteomes" id="UP001153712">
    <property type="component" value="Chromosome 5"/>
</dbReference>
<dbReference type="GO" id="GO:0005634">
    <property type="term" value="C:nucleus"/>
    <property type="evidence" value="ECO:0007669"/>
    <property type="project" value="TreeGrafter"/>
</dbReference>
<evidence type="ECO:0000256" key="3">
    <source>
        <dbReference type="ARBA" id="ARBA00022490"/>
    </source>
</evidence>
<name>A0A9N9TPG5_PHYSR</name>
<dbReference type="InterPro" id="IPR015943">
    <property type="entry name" value="WD40/YVTN_repeat-like_dom_sf"/>
</dbReference>
<dbReference type="InterPro" id="IPR038122">
    <property type="entry name" value="PFU_sf"/>
</dbReference>
<dbReference type="PROSITE" id="PS51396">
    <property type="entry name" value="PUL"/>
    <property type="match status" value="1"/>
</dbReference>
<feature type="domain" description="PFU" evidence="8">
    <location>
        <begin position="371"/>
        <end position="468"/>
    </location>
</feature>
<evidence type="ECO:0000256" key="2">
    <source>
        <dbReference type="ARBA" id="ARBA00008495"/>
    </source>
</evidence>
<dbReference type="PROSITE" id="PS51394">
    <property type="entry name" value="PFU"/>
    <property type="match status" value="1"/>
</dbReference>
<feature type="repeat" description="WD" evidence="6">
    <location>
        <begin position="11"/>
        <end position="51"/>
    </location>
</feature>
<evidence type="ECO:0000313" key="11">
    <source>
        <dbReference type="Proteomes" id="UP001153712"/>
    </source>
</evidence>
<dbReference type="PROSITE" id="PS50082">
    <property type="entry name" value="WD_REPEATS_2"/>
    <property type="match status" value="3"/>
</dbReference>
<dbReference type="SUPFAM" id="SSF50978">
    <property type="entry name" value="WD40 repeat-like"/>
    <property type="match status" value="1"/>
</dbReference>
<dbReference type="EMBL" id="OU900098">
    <property type="protein sequence ID" value="CAG9862601.1"/>
    <property type="molecule type" value="Genomic_DNA"/>
</dbReference>
<protein>
    <recommendedName>
        <fullName evidence="12">Phospholipase A-2-activating protein</fullName>
    </recommendedName>
</protein>
<dbReference type="GO" id="GO:0010992">
    <property type="term" value="P:ubiquitin recycling"/>
    <property type="evidence" value="ECO:0007669"/>
    <property type="project" value="TreeGrafter"/>
</dbReference>
<dbReference type="InterPro" id="IPR036322">
    <property type="entry name" value="WD40_repeat_dom_sf"/>
</dbReference>
<gene>
    <name evidence="10" type="ORF">PHYEVI_LOCUS8910</name>
</gene>
<dbReference type="Gene3D" id="3.10.20.870">
    <property type="entry name" value="PFU (PLAA family ubiquitin binding), C-terminal domain"/>
    <property type="match status" value="1"/>
</dbReference>
<evidence type="ECO:0000256" key="6">
    <source>
        <dbReference type="PROSITE-ProRule" id="PRU00221"/>
    </source>
</evidence>
<dbReference type="PANTHER" id="PTHR19849">
    <property type="entry name" value="PHOSPHOLIPASE A-2-ACTIVATING PROTEIN"/>
    <property type="match status" value="1"/>
</dbReference>
<dbReference type="CDD" id="cd00200">
    <property type="entry name" value="WD40"/>
    <property type="match status" value="1"/>
</dbReference>
<feature type="region of interest" description="Disordered" evidence="7">
    <location>
        <begin position="462"/>
        <end position="484"/>
    </location>
</feature>
<evidence type="ECO:0000313" key="10">
    <source>
        <dbReference type="EMBL" id="CAG9862601.1"/>
    </source>
</evidence>
<feature type="repeat" description="WD" evidence="6">
    <location>
        <begin position="104"/>
        <end position="145"/>
    </location>
</feature>
<organism evidence="10 11">
    <name type="scientific">Phyllotreta striolata</name>
    <name type="common">Striped flea beetle</name>
    <name type="synonym">Crioceris striolata</name>
    <dbReference type="NCBI Taxonomy" id="444603"/>
    <lineage>
        <taxon>Eukaryota</taxon>
        <taxon>Metazoa</taxon>
        <taxon>Ecdysozoa</taxon>
        <taxon>Arthropoda</taxon>
        <taxon>Hexapoda</taxon>
        <taxon>Insecta</taxon>
        <taxon>Pterygota</taxon>
        <taxon>Neoptera</taxon>
        <taxon>Endopterygota</taxon>
        <taxon>Coleoptera</taxon>
        <taxon>Polyphaga</taxon>
        <taxon>Cucujiformia</taxon>
        <taxon>Chrysomeloidea</taxon>
        <taxon>Chrysomelidae</taxon>
        <taxon>Galerucinae</taxon>
        <taxon>Alticini</taxon>
        <taxon>Phyllotreta</taxon>
    </lineage>
</organism>
<keyword evidence="11" id="KW-1185">Reference proteome</keyword>
<dbReference type="SMART" id="SM00320">
    <property type="entry name" value="WD40"/>
    <property type="match status" value="7"/>
</dbReference>
<reference evidence="10" key="1">
    <citation type="submission" date="2022-01" db="EMBL/GenBank/DDBJ databases">
        <authorList>
            <person name="King R."/>
        </authorList>
    </citation>
    <scope>NUCLEOTIDE SEQUENCE</scope>
</reference>
<dbReference type="InterPro" id="IPR011989">
    <property type="entry name" value="ARM-like"/>
</dbReference>
<evidence type="ECO:0000259" key="9">
    <source>
        <dbReference type="PROSITE" id="PS51396"/>
    </source>
</evidence>
<dbReference type="Pfam" id="PF09070">
    <property type="entry name" value="PFU"/>
    <property type="match status" value="1"/>
</dbReference>
<dbReference type="PROSITE" id="PS50294">
    <property type="entry name" value="WD_REPEATS_REGION"/>
    <property type="match status" value="1"/>
</dbReference>
<proteinExistence type="inferred from homology"/>
<comment type="subcellular location">
    <subcellularLocation>
        <location evidence="1">Cytoplasm</location>
    </subcellularLocation>
</comment>
<evidence type="ECO:0000256" key="7">
    <source>
        <dbReference type="SAM" id="MobiDB-lite"/>
    </source>
</evidence>
<dbReference type="GO" id="GO:0043161">
    <property type="term" value="P:proteasome-mediated ubiquitin-dependent protein catabolic process"/>
    <property type="evidence" value="ECO:0007669"/>
    <property type="project" value="TreeGrafter"/>
</dbReference>
<keyword evidence="4 6" id="KW-0853">WD repeat</keyword>
<dbReference type="AlphaFoldDB" id="A0A9N9TPG5"/>
<dbReference type="Pfam" id="PF08324">
    <property type="entry name" value="PUL"/>
    <property type="match status" value="1"/>
</dbReference>
<dbReference type="OrthoDB" id="10265988at2759"/>
<accession>A0A9N9TPG5</accession>
<evidence type="ECO:0000256" key="1">
    <source>
        <dbReference type="ARBA" id="ARBA00004496"/>
    </source>
</evidence>
<dbReference type="GO" id="GO:0005737">
    <property type="term" value="C:cytoplasm"/>
    <property type="evidence" value="ECO:0007669"/>
    <property type="project" value="UniProtKB-SubCell"/>
</dbReference>
<dbReference type="PANTHER" id="PTHR19849:SF0">
    <property type="entry name" value="PHOSPHOLIPASE A-2-ACTIVATING PROTEIN"/>
    <property type="match status" value="1"/>
</dbReference>
<evidence type="ECO:0000256" key="5">
    <source>
        <dbReference type="ARBA" id="ARBA00022737"/>
    </source>
</evidence>
<evidence type="ECO:0008006" key="12">
    <source>
        <dbReference type="Google" id="ProtNLM"/>
    </source>
</evidence>
<dbReference type="InterPro" id="IPR013535">
    <property type="entry name" value="PUL_dom"/>
</dbReference>
<keyword evidence="5" id="KW-0677">Repeat</keyword>
<feature type="repeat" description="WD" evidence="6">
    <location>
        <begin position="188"/>
        <end position="220"/>
    </location>
</feature>
<dbReference type="Gene3D" id="1.25.10.10">
    <property type="entry name" value="Leucine-rich Repeat Variant"/>
    <property type="match status" value="1"/>
</dbReference>
<evidence type="ECO:0000256" key="4">
    <source>
        <dbReference type="ARBA" id="ARBA00022574"/>
    </source>
</evidence>
<sequence>MTKDFKLSQSLYGHSMDVRTIAVTANNDIISGSRDRTAKYWKYNPLQNTYAEVMTYKGHENFVGSVLYLEPTNEYPDGLVVTGGYDKAIFIFKPGEPFPTYSIKAEHTNTVCALSKGQSKNSFLSASWDHTAKLWCLSSSTSQPVQTFTGHTAAVWHVLQISDGKIITASADKTIGIWSENGQKANTLVGHQDAVRCLEDFPELKYFMSVSNDATVRIWNYDGENLNTLYGHKNFIYSIARCRPHGLDSFVTSDEDRTVNFWQNHEIKSNIELPAQSVWAVASLFNGDIVTGTSDGIIRIFTKDDSRVTDEVNLVKFAEDVMALKRQALQEIGGVKVSDLPGKEALYDPGKRNGQMKMIREDQNVVAYTWVEDGDSSHWEKVGEVLGGSDKDENGRTVFEGEAYDFVFSVDVEDGKPPLKLPFNRGEDPYKAADKFLNKHNLPKDYLEQVVNFILTNSKEQYVPPSTPHQDPFTGGSRYMPSYGANNQASGVNLDPFTGASSYSSSMNAAPQQSASAGANADPFTGSSSYSTQAQGSAGNFFPLKEYYSFDTGEPSVILKKLKEFNEKCGDGNDKLDDKDLEDFVKLCSEPATEGNAVDVLAKLLEWPDDIIFPVLDVIRLAVRNQLNNKVIVNLNKGVIMEKIKNYINSDCKIQNNTVVALRIITNLCLQEPGESLVFGNRFDILENFTSLSHLKKNCQVALATCLLNMTILILKIQDEIGIKVLAQVLPDLITKLTESEAQFRAYVVLGTLITSSGPHRPSVKAKIQENSDFMGTMQLHSFSGQNDSENKRMNCVKEIMNIL</sequence>
<comment type="similarity">
    <text evidence="2">Belongs to the WD repeat PLAP family.</text>
</comment>
<keyword evidence="3" id="KW-0963">Cytoplasm</keyword>
<dbReference type="InterPro" id="IPR001680">
    <property type="entry name" value="WD40_rpt"/>
</dbReference>
<feature type="domain" description="PUL" evidence="9">
    <location>
        <begin position="540"/>
        <end position="803"/>
    </location>
</feature>
<evidence type="ECO:0000259" key="8">
    <source>
        <dbReference type="PROSITE" id="PS51394"/>
    </source>
</evidence>
<dbReference type="InterPro" id="IPR015155">
    <property type="entry name" value="PFU"/>
</dbReference>